<dbReference type="AlphaFoldDB" id="A0A812KZE1"/>
<sequence>MAPMKLLGRRAAPDRSRMLEAGNLISASLGITLPKVELRLSDTFDRNAASAGPRDLAQFLWAAATLRAPLPSLHGANFDALTGQAAVTSLWSLSTLEKPRLLPALARQAMLAQLSPMEWANSLWALANAGIHDPKYFELAKALQRVLA</sequence>
<accession>A0A812KZE1</accession>
<gene>
    <name evidence="1" type="ORF">SNAT2548_LOCUS10317</name>
</gene>
<organism evidence="1 2">
    <name type="scientific">Symbiodinium natans</name>
    <dbReference type="NCBI Taxonomy" id="878477"/>
    <lineage>
        <taxon>Eukaryota</taxon>
        <taxon>Sar</taxon>
        <taxon>Alveolata</taxon>
        <taxon>Dinophyceae</taxon>
        <taxon>Suessiales</taxon>
        <taxon>Symbiodiniaceae</taxon>
        <taxon>Symbiodinium</taxon>
    </lineage>
</organism>
<proteinExistence type="predicted"/>
<evidence type="ECO:0000313" key="2">
    <source>
        <dbReference type="Proteomes" id="UP000604046"/>
    </source>
</evidence>
<keyword evidence="2" id="KW-1185">Reference proteome</keyword>
<protein>
    <submittedName>
        <fullName evidence="1">Uncharacterized protein</fullName>
    </submittedName>
</protein>
<reference evidence="1" key="1">
    <citation type="submission" date="2021-02" db="EMBL/GenBank/DDBJ databases">
        <authorList>
            <person name="Dougan E. K."/>
            <person name="Rhodes N."/>
            <person name="Thang M."/>
            <person name="Chan C."/>
        </authorList>
    </citation>
    <scope>NUCLEOTIDE SEQUENCE</scope>
</reference>
<evidence type="ECO:0000313" key="1">
    <source>
        <dbReference type="EMBL" id="CAE7237328.1"/>
    </source>
</evidence>
<dbReference type="Proteomes" id="UP000604046">
    <property type="component" value="Unassembled WGS sequence"/>
</dbReference>
<dbReference type="EMBL" id="CAJNDS010000846">
    <property type="protein sequence ID" value="CAE7237328.1"/>
    <property type="molecule type" value="Genomic_DNA"/>
</dbReference>
<comment type="caution">
    <text evidence="1">The sequence shown here is derived from an EMBL/GenBank/DDBJ whole genome shotgun (WGS) entry which is preliminary data.</text>
</comment>
<dbReference type="OrthoDB" id="10581902at2759"/>
<name>A0A812KZE1_9DINO</name>